<gene>
    <name evidence="1" type="ORF">CCAND93_670007</name>
</gene>
<proteinExistence type="predicted"/>
<name>A0A0B7ITK9_9FLAO</name>
<evidence type="ECO:0000313" key="1">
    <source>
        <dbReference type="EMBL" id="CEN53969.1"/>
    </source>
</evidence>
<accession>A0A0B7ITK9</accession>
<evidence type="ECO:0000313" key="2">
    <source>
        <dbReference type="Proteomes" id="UP000038200"/>
    </source>
</evidence>
<dbReference type="AlphaFoldDB" id="A0A0B7ITK9"/>
<reference evidence="1 2" key="1">
    <citation type="submission" date="2015-01" db="EMBL/GenBank/DDBJ databases">
        <authorList>
            <person name="Xiang T."/>
            <person name="Song Y."/>
            <person name="Huang L."/>
            <person name="Wang B."/>
            <person name="Wu P."/>
        </authorList>
    </citation>
    <scope>NUCLEOTIDE SEQUENCE [LARGE SCALE GENOMIC DNA]</scope>
    <source>
        <strain evidence="1 2">CcD93</strain>
    </source>
</reference>
<protein>
    <submittedName>
        <fullName evidence="1">Uncharacterized protein</fullName>
    </submittedName>
</protein>
<organism evidence="1 2">
    <name type="scientific">Capnocytophaga canis</name>
    <dbReference type="NCBI Taxonomy" id="1848903"/>
    <lineage>
        <taxon>Bacteria</taxon>
        <taxon>Pseudomonadati</taxon>
        <taxon>Bacteroidota</taxon>
        <taxon>Flavobacteriia</taxon>
        <taxon>Flavobacteriales</taxon>
        <taxon>Flavobacteriaceae</taxon>
        <taxon>Capnocytophaga</taxon>
    </lineage>
</organism>
<dbReference type="EMBL" id="CDOL01000258">
    <property type="protein sequence ID" value="CEN53969.1"/>
    <property type="molecule type" value="Genomic_DNA"/>
</dbReference>
<dbReference type="Proteomes" id="UP000038200">
    <property type="component" value="Unassembled WGS sequence"/>
</dbReference>
<sequence length="38" mass="4134">MDIDTTPLPIIRAKIVASMPEIIANILVNPGICTFNHT</sequence>